<comment type="caution">
    <text evidence="4">The sequence shown here is derived from an EMBL/GenBank/DDBJ whole genome shotgun (WGS) entry which is preliminary data.</text>
</comment>
<dbReference type="InterPro" id="IPR050624">
    <property type="entry name" value="HTH-type_Tx_Regulator"/>
</dbReference>
<dbReference type="Pfam" id="PF00440">
    <property type="entry name" value="TetR_N"/>
    <property type="match status" value="1"/>
</dbReference>
<dbReference type="InterPro" id="IPR023772">
    <property type="entry name" value="DNA-bd_HTH_TetR-type_CS"/>
</dbReference>
<accession>A0ABT9RD22</accession>
<reference evidence="4 5" key="1">
    <citation type="submission" date="2023-07" db="EMBL/GenBank/DDBJ databases">
        <title>Sequencing the genomes of 1000 actinobacteria strains.</title>
        <authorList>
            <person name="Klenk H.-P."/>
        </authorList>
    </citation>
    <scope>NUCLEOTIDE SEQUENCE [LARGE SCALE GENOMIC DNA]</scope>
    <source>
        <strain evidence="4 5">DSM 44109</strain>
    </source>
</reference>
<evidence type="ECO:0000259" key="3">
    <source>
        <dbReference type="PROSITE" id="PS50977"/>
    </source>
</evidence>
<dbReference type="EMBL" id="JAUSRB010000002">
    <property type="protein sequence ID" value="MDP9867135.1"/>
    <property type="molecule type" value="Genomic_DNA"/>
</dbReference>
<dbReference type="InterPro" id="IPR009057">
    <property type="entry name" value="Homeodomain-like_sf"/>
</dbReference>
<dbReference type="PROSITE" id="PS01081">
    <property type="entry name" value="HTH_TETR_1"/>
    <property type="match status" value="1"/>
</dbReference>
<evidence type="ECO:0000313" key="4">
    <source>
        <dbReference type="EMBL" id="MDP9867135.1"/>
    </source>
</evidence>
<protein>
    <submittedName>
        <fullName evidence="4">AcrR family transcriptional regulator</fullName>
    </submittedName>
</protein>
<organism evidence="4 5">
    <name type="scientific">Streptosporangium brasiliense</name>
    <dbReference type="NCBI Taxonomy" id="47480"/>
    <lineage>
        <taxon>Bacteria</taxon>
        <taxon>Bacillati</taxon>
        <taxon>Actinomycetota</taxon>
        <taxon>Actinomycetes</taxon>
        <taxon>Streptosporangiales</taxon>
        <taxon>Streptosporangiaceae</taxon>
        <taxon>Streptosporangium</taxon>
    </lineage>
</organism>
<sequence length="222" mass="24181">MVDGLGLRERKKLRTRRALIEAALRLFEEKGYEETTVAEIAAAADISTRTFFSYFASKEDVLFFDGQARVDAIIEMIAQRRAEESVVEILLRVAEMGMRMAERDAVMELDPLRVRLIMSVPALQARALRLLFDTQLQMAEALHRVYPEDIDLVEAAAAVGALIGAMKLAIMVGLDRGDPPARTWAAARRGVEIAMLGLGSVGVRPAGAGAAAPGREQSRATG</sequence>
<dbReference type="PRINTS" id="PR00455">
    <property type="entry name" value="HTHTETR"/>
</dbReference>
<dbReference type="Proteomes" id="UP001230426">
    <property type="component" value="Unassembled WGS sequence"/>
</dbReference>
<dbReference type="PANTHER" id="PTHR43479">
    <property type="entry name" value="ACREF/ENVCD OPERON REPRESSOR-RELATED"/>
    <property type="match status" value="1"/>
</dbReference>
<feature type="domain" description="HTH tetR-type" evidence="3">
    <location>
        <begin position="13"/>
        <end position="73"/>
    </location>
</feature>
<dbReference type="PANTHER" id="PTHR43479:SF11">
    <property type="entry name" value="ACREF_ENVCD OPERON REPRESSOR-RELATED"/>
    <property type="match status" value="1"/>
</dbReference>
<dbReference type="InterPro" id="IPR001647">
    <property type="entry name" value="HTH_TetR"/>
</dbReference>
<keyword evidence="1 2" id="KW-0238">DNA-binding</keyword>
<keyword evidence="5" id="KW-1185">Reference proteome</keyword>
<evidence type="ECO:0000256" key="2">
    <source>
        <dbReference type="PROSITE-ProRule" id="PRU00335"/>
    </source>
</evidence>
<gene>
    <name evidence="4" type="ORF">J2S55_006401</name>
</gene>
<dbReference type="SUPFAM" id="SSF46689">
    <property type="entry name" value="Homeodomain-like"/>
    <property type="match status" value="1"/>
</dbReference>
<dbReference type="RefSeq" id="WP_306868467.1">
    <property type="nucleotide sequence ID" value="NZ_JAUSRB010000002.1"/>
</dbReference>
<feature type="DNA-binding region" description="H-T-H motif" evidence="2">
    <location>
        <begin position="36"/>
        <end position="55"/>
    </location>
</feature>
<evidence type="ECO:0000313" key="5">
    <source>
        <dbReference type="Proteomes" id="UP001230426"/>
    </source>
</evidence>
<proteinExistence type="predicted"/>
<dbReference type="Gene3D" id="1.10.10.60">
    <property type="entry name" value="Homeodomain-like"/>
    <property type="match status" value="1"/>
</dbReference>
<evidence type="ECO:0000256" key="1">
    <source>
        <dbReference type="ARBA" id="ARBA00023125"/>
    </source>
</evidence>
<dbReference type="PROSITE" id="PS50977">
    <property type="entry name" value="HTH_TETR_2"/>
    <property type="match status" value="1"/>
</dbReference>
<dbReference type="Gene3D" id="1.10.357.10">
    <property type="entry name" value="Tetracycline Repressor, domain 2"/>
    <property type="match status" value="1"/>
</dbReference>
<name>A0ABT9RD22_9ACTN</name>